<dbReference type="Proteomes" id="UP000276133">
    <property type="component" value="Unassembled WGS sequence"/>
</dbReference>
<protein>
    <submittedName>
        <fullName evidence="1">Uncharacterized protein</fullName>
    </submittedName>
</protein>
<gene>
    <name evidence="1" type="ORF">BpHYR1_040533</name>
</gene>
<name>A0A3M7PFQ1_BRAPC</name>
<evidence type="ECO:0000313" key="2">
    <source>
        <dbReference type="Proteomes" id="UP000276133"/>
    </source>
</evidence>
<proteinExistence type="predicted"/>
<sequence length="78" mass="9274">MNRIKRRSKKIDHQGVSFIRKCFSPKSDSNKRNVVHQKNLNFQTFGLFLFYMNFSRINKIKKKSEKILIVASLTKNKV</sequence>
<dbReference type="AlphaFoldDB" id="A0A3M7PFQ1"/>
<organism evidence="1 2">
    <name type="scientific">Brachionus plicatilis</name>
    <name type="common">Marine rotifer</name>
    <name type="synonym">Brachionus muelleri</name>
    <dbReference type="NCBI Taxonomy" id="10195"/>
    <lineage>
        <taxon>Eukaryota</taxon>
        <taxon>Metazoa</taxon>
        <taxon>Spiralia</taxon>
        <taxon>Gnathifera</taxon>
        <taxon>Rotifera</taxon>
        <taxon>Eurotatoria</taxon>
        <taxon>Monogononta</taxon>
        <taxon>Pseudotrocha</taxon>
        <taxon>Ploima</taxon>
        <taxon>Brachionidae</taxon>
        <taxon>Brachionus</taxon>
    </lineage>
</organism>
<comment type="caution">
    <text evidence="1">The sequence shown here is derived from an EMBL/GenBank/DDBJ whole genome shotgun (WGS) entry which is preliminary data.</text>
</comment>
<dbReference type="EMBL" id="REGN01011085">
    <property type="protein sequence ID" value="RMZ97931.1"/>
    <property type="molecule type" value="Genomic_DNA"/>
</dbReference>
<reference evidence="1 2" key="1">
    <citation type="journal article" date="2018" name="Sci. Rep.">
        <title>Genomic signatures of local adaptation to the degree of environmental predictability in rotifers.</title>
        <authorList>
            <person name="Franch-Gras L."/>
            <person name="Hahn C."/>
            <person name="Garcia-Roger E.M."/>
            <person name="Carmona M.J."/>
            <person name="Serra M."/>
            <person name="Gomez A."/>
        </authorList>
    </citation>
    <scope>NUCLEOTIDE SEQUENCE [LARGE SCALE GENOMIC DNA]</scope>
    <source>
        <strain evidence="1">HYR1</strain>
    </source>
</reference>
<keyword evidence="2" id="KW-1185">Reference proteome</keyword>
<evidence type="ECO:0000313" key="1">
    <source>
        <dbReference type="EMBL" id="RMZ97931.1"/>
    </source>
</evidence>
<accession>A0A3M7PFQ1</accession>